<gene>
    <name evidence="3" type="ORF">IAB60_10505</name>
</gene>
<dbReference type="GO" id="GO:0016787">
    <property type="term" value="F:hydrolase activity"/>
    <property type="evidence" value="ECO:0007669"/>
    <property type="project" value="UniProtKB-KW"/>
</dbReference>
<evidence type="ECO:0000313" key="3">
    <source>
        <dbReference type="EMBL" id="HIT42501.1"/>
    </source>
</evidence>
<dbReference type="SUPFAM" id="SSF53474">
    <property type="entry name" value="alpha/beta-Hydrolases"/>
    <property type="match status" value="1"/>
</dbReference>
<organism evidence="3 4">
    <name type="scientific">Candidatus Caccovicinus merdipullorum</name>
    <dbReference type="NCBI Taxonomy" id="2840724"/>
    <lineage>
        <taxon>Bacteria</taxon>
        <taxon>Bacillati</taxon>
        <taxon>Bacillota</taxon>
        <taxon>Clostridia</taxon>
        <taxon>Eubacteriales</taxon>
        <taxon>Candidatus Caccovicinus</taxon>
    </lineage>
</organism>
<protein>
    <submittedName>
        <fullName evidence="3">Prolyl oligopeptidase family serine peptidase</fullName>
    </submittedName>
</protein>
<dbReference type="InterPro" id="IPR010126">
    <property type="entry name" value="Esterase_phb"/>
</dbReference>
<dbReference type="Pfam" id="PF10503">
    <property type="entry name" value="Esterase_PHB"/>
    <property type="match status" value="1"/>
</dbReference>
<proteinExistence type="predicted"/>
<dbReference type="PANTHER" id="PTHR43037">
    <property type="entry name" value="UNNAMED PRODUCT-RELATED"/>
    <property type="match status" value="1"/>
</dbReference>
<evidence type="ECO:0000313" key="4">
    <source>
        <dbReference type="Proteomes" id="UP000886860"/>
    </source>
</evidence>
<dbReference type="PANTHER" id="PTHR43037:SF5">
    <property type="entry name" value="FERULOYL ESTERASE"/>
    <property type="match status" value="1"/>
</dbReference>
<keyword evidence="1" id="KW-0732">Signal</keyword>
<name>A0A9D1GKD9_9FIRM</name>
<evidence type="ECO:0000256" key="2">
    <source>
        <dbReference type="ARBA" id="ARBA00022801"/>
    </source>
</evidence>
<keyword evidence="2" id="KW-0378">Hydrolase</keyword>
<evidence type="ECO:0000256" key="1">
    <source>
        <dbReference type="ARBA" id="ARBA00022729"/>
    </source>
</evidence>
<accession>A0A9D1GKD9</accession>
<dbReference type="GO" id="GO:0005576">
    <property type="term" value="C:extracellular region"/>
    <property type="evidence" value="ECO:0007669"/>
    <property type="project" value="InterPro"/>
</dbReference>
<dbReference type="EMBL" id="DVKS01000179">
    <property type="protein sequence ID" value="HIT42501.1"/>
    <property type="molecule type" value="Genomic_DNA"/>
</dbReference>
<reference evidence="3" key="2">
    <citation type="journal article" date="2021" name="PeerJ">
        <title>Extensive microbial diversity within the chicken gut microbiome revealed by metagenomics and culture.</title>
        <authorList>
            <person name="Gilroy R."/>
            <person name="Ravi A."/>
            <person name="Getino M."/>
            <person name="Pursley I."/>
            <person name="Horton D.L."/>
            <person name="Alikhan N.F."/>
            <person name="Baker D."/>
            <person name="Gharbi K."/>
            <person name="Hall N."/>
            <person name="Watson M."/>
            <person name="Adriaenssens E.M."/>
            <person name="Foster-Nyarko E."/>
            <person name="Jarju S."/>
            <person name="Secka A."/>
            <person name="Antonio M."/>
            <person name="Oren A."/>
            <person name="Chaudhuri R.R."/>
            <person name="La Ragione R."/>
            <person name="Hildebrand F."/>
            <person name="Pallen M.J."/>
        </authorList>
    </citation>
    <scope>NUCLEOTIDE SEQUENCE</scope>
    <source>
        <strain evidence="3">CHK123-3438</strain>
    </source>
</reference>
<dbReference type="InterPro" id="IPR029058">
    <property type="entry name" value="AB_hydrolase_fold"/>
</dbReference>
<comment type="caution">
    <text evidence="3">The sequence shown here is derived from an EMBL/GenBank/DDBJ whole genome shotgun (WGS) entry which is preliminary data.</text>
</comment>
<dbReference type="Proteomes" id="UP000886860">
    <property type="component" value="Unassembled WGS sequence"/>
</dbReference>
<sequence>MEIKTFPEDMSVFEVNPANLRECLVSGLFKETVTVNGRERSFYTYLAPGLTYNRSCLIVAPPDDVPVEEYLENSFWLEFARKKKIFIHFLNPEGKWNLDGSDADYMNKVYVQVQSRKYYVTMQDNIYAAGIGAGAQIAQQAAMKMTSEWSGLVTFGDLGEEALLNAEAIQKSENMGKVELSISAAKTQLPVWMFWPANEGSNQRVCDYWKKQNDSAAERFSNQEADEIYFPVPVRKTSEINEEKIAQVRVTNGFSGKATEEIFEPVWKFLTMARRHRCHGMKALRGYKDPAACGATLHTLEVQGFTRLWYEYVPEQVKAAGKPVPLVVNLHGRGGSAESFMDMSSMNCVAEERGFIVLFPEAGIHQQRPGGLRNILLWNGFYKEEKIDDVDFILKMIEDVKHRYAIDETRIYACGQSSGGMMTSELAIRAPQVFAAAAPWSAIKDPDHDVPLPTEISPEVPYFFLFGENDWLCVDREKGELEYHVAPDIAAFLENLMELYDLEKEPKRYTCGEISYYVYLNKKKVPMLTVGTVKEMSHANYPWESFITYDQFFARFSKKDGKLLYMGEDAV</sequence>
<dbReference type="InterPro" id="IPR050955">
    <property type="entry name" value="Plant_Biomass_Hydrol_Est"/>
</dbReference>
<dbReference type="Gene3D" id="3.40.50.1820">
    <property type="entry name" value="alpha/beta hydrolase"/>
    <property type="match status" value="1"/>
</dbReference>
<reference evidence="3" key="1">
    <citation type="submission" date="2020-10" db="EMBL/GenBank/DDBJ databases">
        <authorList>
            <person name="Gilroy R."/>
        </authorList>
    </citation>
    <scope>NUCLEOTIDE SEQUENCE</scope>
    <source>
        <strain evidence="3">CHK123-3438</strain>
    </source>
</reference>
<dbReference type="AlphaFoldDB" id="A0A9D1GKD9"/>